<keyword evidence="4 9" id="KW-0349">Heme</keyword>
<evidence type="ECO:0000256" key="5">
    <source>
        <dbReference type="ARBA" id="ARBA00022723"/>
    </source>
</evidence>
<dbReference type="OrthoDB" id="2593843at2759"/>
<evidence type="ECO:0000256" key="10">
    <source>
        <dbReference type="RuleBase" id="RU000461"/>
    </source>
</evidence>
<gene>
    <name evidence="11" type="ORF">NliqN6_5927</name>
</gene>
<dbReference type="InterPro" id="IPR036396">
    <property type="entry name" value="Cyt_P450_sf"/>
</dbReference>
<dbReference type="GO" id="GO:0005506">
    <property type="term" value="F:iron ion binding"/>
    <property type="evidence" value="ECO:0007669"/>
    <property type="project" value="InterPro"/>
</dbReference>
<dbReference type="GO" id="GO:0004497">
    <property type="term" value="F:monooxygenase activity"/>
    <property type="evidence" value="ECO:0007669"/>
    <property type="project" value="UniProtKB-KW"/>
</dbReference>
<protein>
    <recommendedName>
        <fullName evidence="13">Cytochrome P450</fullName>
    </recommendedName>
</protein>
<comment type="caution">
    <text evidence="11">The sequence shown here is derived from an EMBL/GenBank/DDBJ whole genome shotgun (WGS) entry which is preliminary data.</text>
</comment>
<evidence type="ECO:0000256" key="9">
    <source>
        <dbReference type="PIRSR" id="PIRSR602403-1"/>
    </source>
</evidence>
<dbReference type="GO" id="GO:0020037">
    <property type="term" value="F:heme binding"/>
    <property type="evidence" value="ECO:0007669"/>
    <property type="project" value="InterPro"/>
</dbReference>
<evidence type="ECO:0000313" key="12">
    <source>
        <dbReference type="Proteomes" id="UP000620104"/>
    </source>
</evidence>
<keyword evidence="7 9" id="KW-0408">Iron</keyword>
<dbReference type="Proteomes" id="UP000620104">
    <property type="component" value="Unassembled WGS sequence"/>
</dbReference>
<evidence type="ECO:0000256" key="1">
    <source>
        <dbReference type="ARBA" id="ARBA00001971"/>
    </source>
</evidence>
<comment type="pathway">
    <text evidence="2">Secondary metabolite biosynthesis.</text>
</comment>
<dbReference type="InterPro" id="IPR050121">
    <property type="entry name" value="Cytochrome_P450_monoxygenase"/>
</dbReference>
<dbReference type="PRINTS" id="PR00465">
    <property type="entry name" value="EP450IV"/>
</dbReference>
<dbReference type="AlphaFoldDB" id="A0A8H3TYG4"/>
<dbReference type="PANTHER" id="PTHR24305">
    <property type="entry name" value="CYTOCHROME P450"/>
    <property type="match status" value="1"/>
</dbReference>
<keyword evidence="5 9" id="KW-0479">Metal-binding</keyword>
<dbReference type="InterPro" id="IPR001128">
    <property type="entry name" value="Cyt_P450"/>
</dbReference>
<evidence type="ECO:0000256" key="7">
    <source>
        <dbReference type="ARBA" id="ARBA00023004"/>
    </source>
</evidence>
<comment type="cofactor">
    <cofactor evidence="1 9">
        <name>heme</name>
        <dbReference type="ChEBI" id="CHEBI:30413"/>
    </cofactor>
</comment>
<reference evidence="11" key="1">
    <citation type="submission" date="2020-07" db="EMBL/GenBank/DDBJ databases">
        <title>Draft Genome Sequence of a Deep-Sea Yeast, Naganishia (Cryptococcus) liquefaciens strain N6.</title>
        <authorList>
            <person name="Han Y.W."/>
            <person name="Kajitani R."/>
            <person name="Morimoto H."/>
            <person name="Parhat M."/>
            <person name="Tsubouchi H."/>
            <person name="Bakenova O."/>
            <person name="Ogata M."/>
            <person name="Argunhan B."/>
            <person name="Aoki R."/>
            <person name="Kajiwara S."/>
            <person name="Itoh T."/>
            <person name="Iwasaki H."/>
        </authorList>
    </citation>
    <scope>NUCLEOTIDE SEQUENCE</scope>
    <source>
        <strain evidence="11">N6</strain>
    </source>
</reference>
<evidence type="ECO:0000256" key="4">
    <source>
        <dbReference type="ARBA" id="ARBA00022617"/>
    </source>
</evidence>
<dbReference type="InterPro" id="IPR017972">
    <property type="entry name" value="Cyt_P450_CS"/>
</dbReference>
<accession>A0A8H3TYG4</accession>
<keyword evidence="8 10" id="KW-0503">Monooxygenase</keyword>
<proteinExistence type="inferred from homology"/>
<dbReference type="EMBL" id="BLZA01000046">
    <property type="protein sequence ID" value="GHJ89525.1"/>
    <property type="molecule type" value="Genomic_DNA"/>
</dbReference>
<evidence type="ECO:0000313" key="11">
    <source>
        <dbReference type="EMBL" id="GHJ89525.1"/>
    </source>
</evidence>
<feature type="binding site" description="axial binding residue" evidence="9">
    <location>
        <position position="385"/>
    </location>
    <ligand>
        <name>heme</name>
        <dbReference type="ChEBI" id="CHEBI:30413"/>
    </ligand>
    <ligandPart>
        <name>Fe</name>
        <dbReference type="ChEBI" id="CHEBI:18248"/>
    </ligandPart>
</feature>
<dbReference type="Pfam" id="PF00067">
    <property type="entry name" value="p450"/>
    <property type="match status" value="1"/>
</dbReference>
<evidence type="ECO:0000256" key="2">
    <source>
        <dbReference type="ARBA" id="ARBA00005179"/>
    </source>
</evidence>
<dbReference type="InterPro" id="IPR002403">
    <property type="entry name" value="Cyt_P450_E_grp-IV"/>
</dbReference>
<dbReference type="Gene3D" id="1.10.630.10">
    <property type="entry name" value="Cytochrome P450"/>
    <property type="match status" value="2"/>
</dbReference>
<evidence type="ECO:0000256" key="6">
    <source>
        <dbReference type="ARBA" id="ARBA00023002"/>
    </source>
</evidence>
<dbReference type="CDD" id="cd00302">
    <property type="entry name" value="cytochrome_P450"/>
    <property type="match status" value="1"/>
</dbReference>
<dbReference type="PRINTS" id="PR00385">
    <property type="entry name" value="P450"/>
</dbReference>
<sequence length="443" mass="48333">MPDVTIDAPTPTRGEKVIAMGRRPVQALYQAVSGDAGDAFAPTARVKGNVALGLIPLVARQGSFAMLQALHQATLAEKKPAAYGWLGPQMVVYVQDPKPVFSVADSNATRAGPDTRGPFGGLERIFGDNILTLTGPSWKLHRAFVKSRLTSAQAVEEAYRLQHNVIHALRSLLPGGSMTACDPTEKRVQEEILHLVRERVLKPNAWAVHGDPGCLLHKLWQAISPDDFLSEAMVGATTVLLFASHETTATTLSSALIELHRQPRVYDELTRELDALVVDPTWAQLNACPYLDAVVRETLRCFPFVAEIGRYALRDFDLNVGEHTLPLKKGTLILGSPFLFQTQSNAWPEEGASFKPERFLGVAPQLTVNGVSGREKTFGQGPHMCLGFRLGVMEIKVFLATLLIGRGVHVLNEAAAELDTTRSMLKRAGSVQVIFTPRPPRST</sequence>
<dbReference type="SUPFAM" id="SSF48264">
    <property type="entry name" value="Cytochrome P450"/>
    <property type="match status" value="1"/>
</dbReference>
<keyword evidence="12" id="KW-1185">Reference proteome</keyword>
<keyword evidence="6 10" id="KW-0560">Oxidoreductase</keyword>
<evidence type="ECO:0000256" key="3">
    <source>
        <dbReference type="ARBA" id="ARBA00010617"/>
    </source>
</evidence>
<comment type="similarity">
    <text evidence="3 10">Belongs to the cytochrome P450 family.</text>
</comment>
<dbReference type="PROSITE" id="PS00086">
    <property type="entry name" value="CYTOCHROME_P450"/>
    <property type="match status" value="1"/>
</dbReference>
<dbReference type="PANTHER" id="PTHR24305:SF166">
    <property type="entry name" value="CYTOCHROME P450 12A4, MITOCHONDRIAL-RELATED"/>
    <property type="match status" value="1"/>
</dbReference>
<evidence type="ECO:0008006" key="13">
    <source>
        <dbReference type="Google" id="ProtNLM"/>
    </source>
</evidence>
<organism evidence="11 12">
    <name type="scientific">Naganishia liquefaciens</name>
    <dbReference type="NCBI Taxonomy" id="104408"/>
    <lineage>
        <taxon>Eukaryota</taxon>
        <taxon>Fungi</taxon>
        <taxon>Dikarya</taxon>
        <taxon>Basidiomycota</taxon>
        <taxon>Agaricomycotina</taxon>
        <taxon>Tremellomycetes</taxon>
        <taxon>Filobasidiales</taxon>
        <taxon>Filobasidiaceae</taxon>
        <taxon>Naganishia</taxon>
    </lineage>
</organism>
<dbReference type="GO" id="GO:0016705">
    <property type="term" value="F:oxidoreductase activity, acting on paired donors, with incorporation or reduction of molecular oxygen"/>
    <property type="evidence" value="ECO:0007669"/>
    <property type="project" value="InterPro"/>
</dbReference>
<name>A0A8H3TYG4_9TREE</name>
<evidence type="ECO:0000256" key="8">
    <source>
        <dbReference type="ARBA" id="ARBA00023033"/>
    </source>
</evidence>